<reference evidence="19" key="2">
    <citation type="submission" date="2023-04" db="EMBL/GenBank/DDBJ databases">
        <authorList>
            <person name="Bu L."/>
            <person name="Lu L."/>
            <person name="Laidemitt M.R."/>
            <person name="Zhang S.M."/>
            <person name="Mutuku M."/>
            <person name="Mkoji G."/>
            <person name="Steinauer M."/>
            <person name="Loker E.S."/>
        </authorList>
    </citation>
    <scope>NUCLEOTIDE SEQUENCE</scope>
    <source>
        <strain evidence="19">KasaAsao</strain>
        <tissue evidence="19">Whole Snail</tissue>
    </source>
</reference>
<keyword evidence="11" id="KW-1002">Plastid outer membrane</keyword>
<dbReference type="Gene3D" id="3.40.50.300">
    <property type="entry name" value="P-loop containing nucleotide triphosphate hydrolases"/>
    <property type="match status" value="1"/>
</dbReference>
<organism evidence="19 20">
    <name type="scientific">Biomphalaria pfeifferi</name>
    <name type="common">Bloodfluke planorb</name>
    <name type="synonym">Freshwater snail</name>
    <dbReference type="NCBI Taxonomy" id="112525"/>
    <lineage>
        <taxon>Eukaryota</taxon>
        <taxon>Metazoa</taxon>
        <taxon>Spiralia</taxon>
        <taxon>Lophotrochozoa</taxon>
        <taxon>Mollusca</taxon>
        <taxon>Gastropoda</taxon>
        <taxon>Heterobranchia</taxon>
        <taxon>Euthyneura</taxon>
        <taxon>Panpulmonata</taxon>
        <taxon>Hygrophila</taxon>
        <taxon>Lymnaeoidea</taxon>
        <taxon>Planorbidae</taxon>
        <taxon>Biomphalaria</taxon>
    </lineage>
</organism>
<dbReference type="GO" id="GO:0016787">
    <property type="term" value="F:hydrolase activity"/>
    <property type="evidence" value="ECO:0007669"/>
    <property type="project" value="UniProtKB-KW"/>
</dbReference>
<dbReference type="SUPFAM" id="SSF52540">
    <property type="entry name" value="P-loop containing nucleoside triphosphate hydrolases"/>
    <property type="match status" value="1"/>
</dbReference>
<evidence type="ECO:0000256" key="1">
    <source>
        <dbReference type="ARBA" id="ARBA00001946"/>
    </source>
</evidence>
<reference evidence="19" key="1">
    <citation type="journal article" date="2023" name="PLoS Negl. Trop. Dis.">
        <title>A genome sequence for Biomphalaria pfeifferi, the major vector snail for the human-infecting parasite Schistosoma mansoni.</title>
        <authorList>
            <person name="Bu L."/>
            <person name="Lu L."/>
            <person name="Laidemitt M.R."/>
            <person name="Zhang S.M."/>
            <person name="Mutuku M."/>
            <person name="Mkoji G."/>
            <person name="Steinauer M."/>
            <person name="Loker E.S."/>
        </authorList>
    </citation>
    <scope>NUCLEOTIDE SEQUENCE</scope>
    <source>
        <strain evidence="19">KasaAsao</strain>
    </source>
</reference>
<gene>
    <name evidence="19" type="ORF">Bpfe_024494</name>
</gene>
<evidence type="ECO:0000256" key="5">
    <source>
        <dbReference type="ARBA" id="ARBA00022528"/>
    </source>
</evidence>
<keyword evidence="4" id="KW-0813">Transport</keyword>
<evidence type="ECO:0000256" key="3">
    <source>
        <dbReference type="ARBA" id="ARBA00008535"/>
    </source>
</evidence>
<dbReference type="Pfam" id="PF04548">
    <property type="entry name" value="AIG1"/>
    <property type="match status" value="1"/>
</dbReference>
<dbReference type="PANTHER" id="PTHR10903">
    <property type="entry name" value="GTPASE, IMAP FAMILY MEMBER-RELATED"/>
    <property type="match status" value="1"/>
</dbReference>
<evidence type="ECO:0000256" key="8">
    <source>
        <dbReference type="ARBA" id="ARBA00022723"/>
    </source>
</evidence>
<evidence type="ECO:0000256" key="11">
    <source>
        <dbReference type="ARBA" id="ARBA00022805"/>
    </source>
</evidence>
<keyword evidence="16" id="KW-0472">Membrane</keyword>
<keyword evidence="7" id="KW-0812">Transmembrane</keyword>
<keyword evidence="6" id="KW-0934">Plastid</keyword>
<keyword evidence="14" id="KW-1133">Transmembrane helix</keyword>
<evidence type="ECO:0000256" key="12">
    <source>
        <dbReference type="ARBA" id="ARBA00022842"/>
    </source>
</evidence>
<evidence type="ECO:0000256" key="16">
    <source>
        <dbReference type="ARBA" id="ARBA00023136"/>
    </source>
</evidence>
<comment type="caution">
    <text evidence="19">The sequence shown here is derived from an EMBL/GenBank/DDBJ whole genome shotgun (WGS) entry which is preliminary data.</text>
</comment>
<dbReference type="PANTHER" id="PTHR10903:SF135">
    <property type="entry name" value="TRANSLOCASE OF CHLOROPLAST 120, CHLOROPLASTIC-RELATED"/>
    <property type="match status" value="1"/>
</dbReference>
<dbReference type="GO" id="GO:0046872">
    <property type="term" value="F:metal ion binding"/>
    <property type="evidence" value="ECO:0007669"/>
    <property type="project" value="UniProtKB-KW"/>
</dbReference>
<dbReference type="InterPro" id="IPR006703">
    <property type="entry name" value="G_AIG1"/>
</dbReference>
<keyword evidence="10" id="KW-0378">Hydrolase</keyword>
<evidence type="ECO:0000256" key="4">
    <source>
        <dbReference type="ARBA" id="ARBA00022448"/>
    </source>
</evidence>
<keyword evidence="13" id="KW-0653">Protein transport</keyword>
<keyword evidence="12" id="KW-0460">Magnesium</keyword>
<name>A0AAD8B113_BIOPF</name>
<evidence type="ECO:0000256" key="13">
    <source>
        <dbReference type="ARBA" id="ARBA00022927"/>
    </source>
</evidence>
<evidence type="ECO:0000256" key="9">
    <source>
        <dbReference type="ARBA" id="ARBA00022741"/>
    </source>
</evidence>
<evidence type="ECO:0000256" key="7">
    <source>
        <dbReference type="ARBA" id="ARBA00022692"/>
    </source>
</evidence>
<sequence>MSVKKEDLTILLIGKVGSGTSTVEGRLDDNFDSTVDVSEALIFEKRFKEDNQCRLHIFKAPGIWDIDKLETYDGSKKMYDDMLRLMEHVNDRHGKGITAFLLVMNINERFKQEDKKLISTFEMIFGEEHFWRRCIIVFTGGDHLEGDFDDWVVNQTGEFEAVIKKCDKRLVLIKKGESFPPLLKEIIDIKIVKPKNYTLKEYLQLHERRCIPRNEEIPTARKTRIFPGDYFWNRLQDLQKVPNRSTSAQGKWEYAQKLALFKHDVKASFGTFPDDIRQHISDLESNLLNEFKEGTCKIL</sequence>
<dbReference type="GO" id="GO:0005525">
    <property type="term" value="F:GTP binding"/>
    <property type="evidence" value="ECO:0007669"/>
    <property type="project" value="UniProtKB-KW"/>
</dbReference>
<dbReference type="GO" id="GO:0015031">
    <property type="term" value="P:protein transport"/>
    <property type="evidence" value="ECO:0007669"/>
    <property type="project" value="UniProtKB-KW"/>
</dbReference>
<proteinExistence type="inferred from homology"/>
<protein>
    <submittedName>
        <fullName evidence="19">PHLOEM PROTEIN 2-LIKE A3</fullName>
    </submittedName>
</protein>
<comment type="similarity">
    <text evidence="3">Belongs to the TRAFAC class TrmE-Era-EngA-EngB-Septin-like GTPase superfamily. AIG1/Toc34/Toc159-like paraseptin GTPase family. IAN subfamily.</text>
</comment>
<evidence type="ECO:0000313" key="20">
    <source>
        <dbReference type="Proteomes" id="UP001233172"/>
    </source>
</evidence>
<dbReference type="GO" id="GO:0016020">
    <property type="term" value="C:membrane"/>
    <property type="evidence" value="ECO:0007669"/>
    <property type="project" value="UniProtKB-SubCell"/>
</dbReference>
<keyword evidence="8" id="KW-0479">Metal-binding</keyword>
<evidence type="ECO:0000256" key="17">
    <source>
        <dbReference type="ARBA" id="ARBA00024013"/>
    </source>
</evidence>
<comment type="cofactor">
    <cofactor evidence="1">
        <name>Mg(2+)</name>
        <dbReference type="ChEBI" id="CHEBI:18420"/>
    </cofactor>
</comment>
<dbReference type="InterPro" id="IPR027417">
    <property type="entry name" value="P-loop_NTPase"/>
</dbReference>
<feature type="domain" description="AIG1-type G" evidence="18">
    <location>
        <begin position="5"/>
        <end position="206"/>
    </location>
</feature>
<dbReference type="InterPro" id="IPR045058">
    <property type="entry name" value="GIMA/IAN/Toc"/>
</dbReference>
<evidence type="ECO:0000256" key="6">
    <source>
        <dbReference type="ARBA" id="ARBA00022640"/>
    </source>
</evidence>
<keyword evidence="15" id="KW-0342">GTP-binding</keyword>
<dbReference type="PROSITE" id="PS51720">
    <property type="entry name" value="G_AIG1"/>
    <property type="match status" value="1"/>
</dbReference>
<dbReference type="Proteomes" id="UP001233172">
    <property type="component" value="Unassembled WGS sequence"/>
</dbReference>
<evidence type="ECO:0000313" key="19">
    <source>
        <dbReference type="EMBL" id="KAK0046033.1"/>
    </source>
</evidence>
<accession>A0AAD8B113</accession>
<evidence type="ECO:0000256" key="10">
    <source>
        <dbReference type="ARBA" id="ARBA00022801"/>
    </source>
</evidence>
<dbReference type="EMBL" id="JASAOG010000171">
    <property type="protein sequence ID" value="KAK0046033.1"/>
    <property type="molecule type" value="Genomic_DNA"/>
</dbReference>
<evidence type="ECO:0000256" key="14">
    <source>
        <dbReference type="ARBA" id="ARBA00022989"/>
    </source>
</evidence>
<keyword evidence="5" id="KW-0150">Chloroplast</keyword>
<keyword evidence="20" id="KW-1185">Reference proteome</keyword>
<evidence type="ECO:0000256" key="2">
    <source>
        <dbReference type="ARBA" id="ARBA00004167"/>
    </source>
</evidence>
<keyword evidence="9" id="KW-0547">Nucleotide-binding</keyword>
<evidence type="ECO:0000256" key="15">
    <source>
        <dbReference type="ARBA" id="ARBA00023134"/>
    </source>
</evidence>
<comment type="subcellular location">
    <subcellularLocation>
        <location evidence="2">Membrane</location>
        <topology evidence="2">Single-pass membrane protein</topology>
    </subcellularLocation>
    <subcellularLocation>
        <location evidence="17">Plastid</location>
        <location evidence="17">Chloroplast outer membrane</location>
    </subcellularLocation>
</comment>
<evidence type="ECO:0000259" key="18">
    <source>
        <dbReference type="PROSITE" id="PS51720"/>
    </source>
</evidence>
<dbReference type="AlphaFoldDB" id="A0AAD8B113"/>